<keyword evidence="7" id="KW-0808">Transferase</keyword>
<keyword evidence="6" id="KW-0686">Riboflavin biosynthesis</keyword>
<dbReference type="PANTHER" id="PTHR21098:SF0">
    <property type="entry name" value="RIBOFLAVIN SYNTHASE"/>
    <property type="match status" value="1"/>
</dbReference>
<proteinExistence type="predicted"/>
<keyword evidence="8" id="KW-0677">Repeat</keyword>
<dbReference type="NCBIfam" id="NF006767">
    <property type="entry name" value="PRK09289.1"/>
    <property type="match status" value="1"/>
</dbReference>
<feature type="domain" description="Lumazine-binding" evidence="10">
    <location>
        <begin position="1"/>
        <end position="103"/>
    </location>
</feature>
<accession>A0A2B7XPP0</accession>
<organism evidence="11 12">
    <name type="scientific">Polytolypa hystricis (strain UAMH7299)</name>
    <dbReference type="NCBI Taxonomy" id="1447883"/>
    <lineage>
        <taxon>Eukaryota</taxon>
        <taxon>Fungi</taxon>
        <taxon>Dikarya</taxon>
        <taxon>Ascomycota</taxon>
        <taxon>Pezizomycotina</taxon>
        <taxon>Eurotiomycetes</taxon>
        <taxon>Eurotiomycetidae</taxon>
        <taxon>Onygenales</taxon>
        <taxon>Onygenales incertae sedis</taxon>
        <taxon>Polytolypa</taxon>
    </lineage>
</organism>
<sequence length="237" mass="25001">MFTGLVETIGTVTSLDPLDTSASGGGGTSLTISDCAEILTDAHLGDSISVNGTCLTVTFFNSSSFKVGVAPETLRRTNLGSLTAGSPVNLERAVSANTRMGGHFVQGHVDTTATILSVTPDGNALTFRLQPRDKSVLRYIVEKGFVTVDGASLTVTKVVDGAEGWWEIMLISYTQEKVVTAKKETGEEVNVEIDMVGKYVEKSVQAYFEGAAGGEAGILEKMVGRLVEEKLKGQSTA</sequence>
<evidence type="ECO:0000256" key="4">
    <source>
        <dbReference type="ARBA" id="ARBA00012827"/>
    </source>
</evidence>
<evidence type="ECO:0000256" key="8">
    <source>
        <dbReference type="ARBA" id="ARBA00022737"/>
    </source>
</evidence>
<dbReference type="FunFam" id="2.40.30.20:FF:000004">
    <property type="entry name" value="Riboflavin synthase, alpha subunit"/>
    <property type="match status" value="1"/>
</dbReference>
<feature type="repeat" description="Lumazine-binding" evidence="9">
    <location>
        <begin position="1"/>
        <end position="103"/>
    </location>
</feature>
<dbReference type="EC" id="2.5.1.9" evidence="4"/>
<dbReference type="Proteomes" id="UP000224634">
    <property type="component" value="Unassembled WGS sequence"/>
</dbReference>
<feature type="repeat" description="Lumazine-binding" evidence="9">
    <location>
        <begin position="104"/>
        <end position="204"/>
    </location>
</feature>
<evidence type="ECO:0000256" key="7">
    <source>
        <dbReference type="ARBA" id="ARBA00022679"/>
    </source>
</evidence>
<name>A0A2B7XPP0_POLH7</name>
<dbReference type="PANTHER" id="PTHR21098">
    <property type="entry name" value="RIBOFLAVIN SYNTHASE ALPHA CHAIN"/>
    <property type="match status" value="1"/>
</dbReference>
<feature type="domain" description="Lumazine-binding" evidence="10">
    <location>
        <begin position="104"/>
        <end position="204"/>
    </location>
</feature>
<protein>
    <recommendedName>
        <fullName evidence="5">Riboflavin synthase</fullName>
        <ecNumber evidence="4">2.5.1.9</ecNumber>
    </recommendedName>
</protein>
<comment type="pathway">
    <text evidence="2">Cofactor biosynthesis; riboflavin biosynthesis; riboflavin from 2-hydroxy-3-oxobutyl phosphate and 5-amino-6-(D-ribitylamino)uracil: step 2/2.</text>
</comment>
<dbReference type="NCBIfam" id="TIGR00187">
    <property type="entry name" value="ribE"/>
    <property type="match status" value="1"/>
</dbReference>
<comment type="subunit">
    <text evidence="3">Homotrimer.</text>
</comment>
<dbReference type="SUPFAM" id="SSF63380">
    <property type="entry name" value="Riboflavin synthase domain-like"/>
    <property type="match status" value="2"/>
</dbReference>
<keyword evidence="12" id="KW-1185">Reference proteome</keyword>
<dbReference type="AlphaFoldDB" id="A0A2B7XPP0"/>
<dbReference type="STRING" id="1447883.A0A2B7XPP0"/>
<evidence type="ECO:0000256" key="5">
    <source>
        <dbReference type="ARBA" id="ARBA00013950"/>
    </source>
</evidence>
<dbReference type="OrthoDB" id="10258924at2759"/>
<dbReference type="Gene3D" id="2.40.30.20">
    <property type="match status" value="2"/>
</dbReference>
<dbReference type="CDD" id="cd00402">
    <property type="entry name" value="Riboflavin_synthase_like"/>
    <property type="match status" value="1"/>
</dbReference>
<dbReference type="InterPro" id="IPR017938">
    <property type="entry name" value="Riboflavin_synthase-like_b-brl"/>
</dbReference>
<dbReference type="GO" id="GO:0009231">
    <property type="term" value="P:riboflavin biosynthetic process"/>
    <property type="evidence" value="ECO:0007669"/>
    <property type="project" value="UniProtKB-KW"/>
</dbReference>
<evidence type="ECO:0000256" key="2">
    <source>
        <dbReference type="ARBA" id="ARBA00004887"/>
    </source>
</evidence>
<evidence type="ECO:0000256" key="1">
    <source>
        <dbReference type="ARBA" id="ARBA00002803"/>
    </source>
</evidence>
<evidence type="ECO:0000256" key="9">
    <source>
        <dbReference type="PROSITE-ProRule" id="PRU00524"/>
    </source>
</evidence>
<dbReference type="PIRSF" id="PIRSF000498">
    <property type="entry name" value="Riboflavin_syn_A"/>
    <property type="match status" value="1"/>
</dbReference>
<dbReference type="GO" id="GO:0004746">
    <property type="term" value="F:riboflavin synthase activity"/>
    <property type="evidence" value="ECO:0007669"/>
    <property type="project" value="UniProtKB-EC"/>
</dbReference>
<dbReference type="Pfam" id="PF00677">
    <property type="entry name" value="Lum_binding"/>
    <property type="match status" value="2"/>
</dbReference>
<dbReference type="InterPro" id="IPR023366">
    <property type="entry name" value="ATP_synth_asu-like_sf"/>
</dbReference>
<evidence type="ECO:0000256" key="6">
    <source>
        <dbReference type="ARBA" id="ARBA00022619"/>
    </source>
</evidence>
<dbReference type="EMBL" id="PDNA01000140">
    <property type="protein sequence ID" value="PGH10915.1"/>
    <property type="molecule type" value="Genomic_DNA"/>
</dbReference>
<gene>
    <name evidence="11" type="ORF">AJ80_07358</name>
</gene>
<comment type="caution">
    <text evidence="11">The sequence shown here is derived from an EMBL/GenBank/DDBJ whole genome shotgun (WGS) entry which is preliminary data.</text>
</comment>
<dbReference type="FunFam" id="2.40.30.20:FF:000006">
    <property type="entry name" value="Riboflavin synthase, alpha subunit"/>
    <property type="match status" value="1"/>
</dbReference>
<evidence type="ECO:0000256" key="3">
    <source>
        <dbReference type="ARBA" id="ARBA00011233"/>
    </source>
</evidence>
<dbReference type="InterPro" id="IPR026017">
    <property type="entry name" value="Lumazine-bd_dom"/>
</dbReference>
<evidence type="ECO:0000313" key="11">
    <source>
        <dbReference type="EMBL" id="PGH10915.1"/>
    </source>
</evidence>
<evidence type="ECO:0000259" key="10">
    <source>
        <dbReference type="PROSITE" id="PS51177"/>
    </source>
</evidence>
<dbReference type="InterPro" id="IPR001783">
    <property type="entry name" value="Lumazine-bd"/>
</dbReference>
<reference evidence="11 12" key="1">
    <citation type="submission" date="2017-10" db="EMBL/GenBank/DDBJ databases">
        <title>Comparative genomics in systemic dimorphic fungi from Ajellomycetaceae.</title>
        <authorList>
            <person name="Munoz J.F."/>
            <person name="Mcewen J.G."/>
            <person name="Clay O.K."/>
            <person name="Cuomo C.A."/>
        </authorList>
    </citation>
    <scope>NUCLEOTIDE SEQUENCE [LARGE SCALE GENOMIC DNA]</scope>
    <source>
        <strain evidence="11 12">UAMH7299</strain>
    </source>
</reference>
<comment type="function">
    <text evidence="1">Catalyzes the dismutation of two molecules of 6,7-dimethyl-8-ribityllumazine, resulting in the formation of riboflavin and 5-amino-6-(D-ribitylamino)uracil.</text>
</comment>
<evidence type="ECO:0000313" key="12">
    <source>
        <dbReference type="Proteomes" id="UP000224634"/>
    </source>
</evidence>
<dbReference type="PROSITE" id="PS51177">
    <property type="entry name" value="LUMAZINE_BIND"/>
    <property type="match status" value="2"/>
</dbReference>